<gene>
    <name evidence="7" type="ORF">ACHAWU_005341</name>
    <name evidence="6" type="ORF">ACHAWU_005413</name>
</gene>
<protein>
    <recommendedName>
        <fullName evidence="9">Intron-binding protein aquarius</fullName>
    </recommendedName>
</protein>
<dbReference type="InterPro" id="IPR041679">
    <property type="entry name" value="DNA2/NAM7-like_C"/>
</dbReference>
<dbReference type="InterPro" id="IPR041677">
    <property type="entry name" value="DNA2/NAM7_AAA_11"/>
</dbReference>
<feature type="domain" description="DNA2/NAM7 helicase helicase" evidence="2">
    <location>
        <begin position="1099"/>
        <end position="1415"/>
    </location>
</feature>
<dbReference type="Pfam" id="PF21143">
    <property type="entry name" value="Aquarius_N_2nd"/>
    <property type="match status" value="1"/>
</dbReference>
<dbReference type="PANTHER" id="PTHR10887">
    <property type="entry name" value="DNA2/NAM7 HELICASE FAMILY"/>
    <property type="match status" value="1"/>
</dbReference>
<feature type="domain" description="RNA helicase aquarius beta-barrel" evidence="5">
    <location>
        <begin position="757"/>
        <end position="947"/>
    </location>
</feature>
<dbReference type="FunFam" id="3.40.50.300:FF:002863">
    <property type="entry name" value="Pre-mRNA-splicing factor cwf11"/>
    <property type="match status" value="1"/>
</dbReference>
<organism evidence="7 8">
    <name type="scientific">Discostella pseudostelligera</name>
    <dbReference type="NCBI Taxonomy" id="259834"/>
    <lineage>
        <taxon>Eukaryota</taxon>
        <taxon>Sar</taxon>
        <taxon>Stramenopiles</taxon>
        <taxon>Ochrophyta</taxon>
        <taxon>Bacillariophyta</taxon>
        <taxon>Coscinodiscophyceae</taxon>
        <taxon>Thalassiosirophycidae</taxon>
        <taxon>Stephanodiscales</taxon>
        <taxon>Stephanodiscaceae</taxon>
        <taxon>Discostella</taxon>
    </lineage>
</organism>
<evidence type="ECO:0000313" key="8">
    <source>
        <dbReference type="Proteomes" id="UP001530293"/>
    </source>
</evidence>
<feature type="domain" description="RNA helicase aquarius N-terminal" evidence="4">
    <location>
        <begin position="337"/>
        <end position="486"/>
    </location>
</feature>
<evidence type="ECO:0000256" key="1">
    <source>
        <dbReference type="SAM" id="MobiDB-lite"/>
    </source>
</evidence>
<evidence type="ECO:0000259" key="5">
    <source>
        <dbReference type="Pfam" id="PF21143"/>
    </source>
</evidence>
<dbReference type="Pfam" id="PF13087">
    <property type="entry name" value="AAA_12"/>
    <property type="match status" value="1"/>
</dbReference>
<dbReference type="CDD" id="cd18808">
    <property type="entry name" value="SF1_C_Upf1"/>
    <property type="match status" value="1"/>
</dbReference>
<evidence type="ECO:0008006" key="9">
    <source>
        <dbReference type="Google" id="ProtNLM"/>
    </source>
</evidence>
<accession>A0ABD3M2N9</accession>
<dbReference type="InterPro" id="IPR045055">
    <property type="entry name" value="DNA2/NAM7-like"/>
</dbReference>
<evidence type="ECO:0000259" key="3">
    <source>
        <dbReference type="Pfam" id="PF13087"/>
    </source>
</evidence>
<dbReference type="Gene3D" id="3.40.50.300">
    <property type="entry name" value="P-loop containing nucleotide triphosphate hydrolases"/>
    <property type="match status" value="2"/>
</dbReference>
<dbReference type="Pfam" id="PF13086">
    <property type="entry name" value="AAA_11"/>
    <property type="match status" value="1"/>
</dbReference>
<dbReference type="EMBL" id="JALLBG020000236">
    <property type="protein sequence ID" value="KAL3758260.1"/>
    <property type="molecule type" value="Genomic_DNA"/>
</dbReference>
<dbReference type="PANTHER" id="PTHR10887:SF5">
    <property type="entry name" value="RNA HELICASE AQUARIUS"/>
    <property type="match status" value="1"/>
</dbReference>
<dbReference type="InterPro" id="IPR032174">
    <property type="entry name" value="Aquarius_N"/>
</dbReference>
<keyword evidence="8" id="KW-1185">Reference proteome</keyword>
<reference evidence="7 8" key="1">
    <citation type="submission" date="2024-10" db="EMBL/GenBank/DDBJ databases">
        <title>Updated reference genomes for cyclostephanoid diatoms.</title>
        <authorList>
            <person name="Roberts W.R."/>
            <person name="Alverson A.J."/>
        </authorList>
    </citation>
    <scope>NUCLEOTIDE SEQUENCE [LARGE SCALE GENOMIC DNA]</scope>
    <source>
        <strain evidence="7 8">AJA232-27</strain>
    </source>
</reference>
<dbReference type="EMBL" id="JALLBG020000294">
    <property type="protein sequence ID" value="KAL3756721.1"/>
    <property type="molecule type" value="Genomic_DNA"/>
</dbReference>
<feature type="region of interest" description="Disordered" evidence="1">
    <location>
        <begin position="262"/>
        <end position="281"/>
    </location>
</feature>
<feature type="domain" description="DNA2/NAM7 helicase-like C-terminal" evidence="3">
    <location>
        <begin position="1424"/>
        <end position="1618"/>
    </location>
</feature>
<dbReference type="Pfam" id="PF16399">
    <property type="entry name" value="Aquarius_N_1st"/>
    <property type="match status" value="1"/>
</dbReference>
<evidence type="ECO:0000313" key="7">
    <source>
        <dbReference type="EMBL" id="KAL3758260.1"/>
    </source>
</evidence>
<dbReference type="Proteomes" id="UP001530293">
    <property type="component" value="Unassembled WGS sequence"/>
</dbReference>
<dbReference type="CDD" id="cd17935">
    <property type="entry name" value="EEXXQc_AQR"/>
    <property type="match status" value="1"/>
</dbReference>
<dbReference type="SUPFAM" id="SSF52540">
    <property type="entry name" value="P-loop containing nucleoside triphosphate hydrolases"/>
    <property type="match status" value="1"/>
</dbReference>
<feature type="compositionally biased region" description="Polar residues" evidence="1">
    <location>
        <begin position="42"/>
        <end position="53"/>
    </location>
</feature>
<evidence type="ECO:0000313" key="6">
    <source>
        <dbReference type="EMBL" id="KAL3756721.1"/>
    </source>
</evidence>
<feature type="compositionally biased region" description="Low complexity" evidence="1">
    <location>
        <begin position="263"/>
        <end position="274"/>
    </location>
</feature>
<sequence>MAKRKAATKSKDTAADRSSGGDGSTTAATAVEPKAKAAKRISSPTAADNDNTASTIVNDTTTATIVSLAQQVISAFQSKYYSPTATTTTSSSTTMTKQVHNNYRFLDECDNNGTMERKLWPWFLHCASSSNNFTTTTTTATTATTANTMGEAGGESLAAGEEIALALVILSNRRNGGSGSGSGGGDAFSSGGGSSEYQLSFVVDDYDYSNNNNNVVDHHDAAAGEKDATSSDKNAGSITLQQRTLAFAILLKQLLKYQKLHPTTTTTTSSSSSSGNEEKEGDDVSIAIQMEVIKFYIAAYSSMELRCRSTTPTTTSVPPPLQGTVTTIIQQRGVIEGPLTDLVGIRLWDAIFARKRHLELKRDGLLRKRYGLFETKKKRTNNNKEGGEKKEVANVGFLPGMVDGLLDAIVTLGNAAAGGEDDETSSEMKPHQLLLLLRGYASKVLELLLDLMSYPQTRTHVASYLSSRNLVVQLRESKLYTQKKTRDVEERFVLIRQQVDMLLDSERMEVATSLSDATSIAGGDKTAAALATTTSLPHEDSISSSSRRIVHRRAHILQKLLHRHHETETSEVIYAGVGRVCDSNWLRSKVDLWSENTLYDVCYRLRLVDDDEEEGENTEFIAQRLGCTRRKLLTSILLYHHSSRLSDATVLSSAPLYPTESLLWDAHSVPSSNTYYSQQGNESLCLPKLNARFLSPGDYLLRNFRLFFLESAYDIRGDIVDVVKRMRPALKQDGYVHDGMDYYGGSQSLVDDDDDVGSKTEFHGWARMGLELGSKKRDKPGLRLIRVDPPRLGERVPSQVIAELVLDLHHCATSLVKEWDEVGEFDNLFLVCVDARHMTGEAAPLTGVIGKDGEERRVPDEEDCTFPRRYGVRAVRGCMVLEVRDEAGVVLSDPSLAYDAGGRPEPKGKLRYLRVALDPAQYAADATGCGSRLGIDVYDTFNLVVRRSGRENNFKAVLETIRGLMKGGANSMYRSIPSWLMPVLLGYGGDPTMASFRSPKMRQFASETTGVTSPDAALDYGDTFLDESHLAESFTGCELTIDGMSTEGAVPKSDESSNRKKYKVMVDENKLQNTTKVIATSYPFPPSYAGNDIRFTPVQVNAIRSGLSPGLTTIIGPPGTGKTDVAVQIIANLYHSFPTQRTVIVTHSNAALNDIFDKVMSRGDVDERHMLRLGSGERSLTSTSSSSHDFTKTGRVAHILSRRGVLLEKVQQLSESLGVSGKLERGADGAPSYTCETSEYFYFHHVKKQIDAFQAELERSDDHQRANTMDAFPFKVYFSISDDASASLTVEEARGKIVEVKAIFEELAEYRPIELLRSQRQRTDYLLTKQARIVAMTCTHAAIARSHLVEVGFLYDNVIMEEAGQMLDVETFIPLLLQRGESDDASSDSVSTAHSRLKRVCLIGDHNQLPPVVKNQSFSRYSRYDQSLFARLVRLGVPSIELNKQGRARQEIAKLYSWRYDDLGDLDHISEREVFKRANAGLAKTFQMINVEDFEGRGESTPTAYYYQNVGEAEYAIALFQYMVLIGYPPSKISILTTYNGQKDLLIDILSQRCGDGTPLAGITPAAVSTVDQYQGQQNDYIILSLVRTKTVGHLRDIRRLVVAVSRARLGLYVFCRQSVFCNCHELRRTMDRFSAKSSKLQLVKGEQFPTERLVGDDVPESSLLEVNDVTDLGALVHSLQLDYAANSQL</sequence>
<proteinExistence type="predicted"/>
<evidence type="ECO:0000259" key="4">
    <source>
        <dbReference type="Pfam" id="PF16399"/>
    </source>
</evidence>
<feature type="region of interest" description="Disordered" evidence="1">
    <location>
        <begin position="1"/>
        <end position="53"/>
    </location>
</feature>
<evidence type="ECO:0000259" key="2">
    <source>
        <dbReference type="Pfam" id="PF13086"/>
    </source>
</evidence>
<name>A0ABD3M2N9_9STRA</name>
<dbReference type="InterPro" id="IPR048966">
    <property type="entry name" value="Aquarius_b-barrel"/>
</dbReference>
<comment type="caution">
    <text evidence="7">The sequence shown here is derived from an EMBL/GenBank/DDBJ whole genome shotgun (WGS) entry which is preliminary data.</text>
</comment>
<dbReference type="InterPro" id="IPR047187">
    <property type="entry name" value="SF1_C_Upf1"/>
</dbReference>
<dbReference type="InterPro" id="IPR027417">
    <property type="entry name" value="P-loop_NTPase"/>
</dbReference>